<sequence length="44" mass="5197">MARIKRKPWICNPNDGPPRAGDRSSSMLLRLYLAIRRRLWCLQS</sequence>
<dbReference type="AlphaFoldDB" id="A0A9P9XLH2"/>
<gene>
    <name evidence="2" type="ORF">CABS02_04502</name>
</gene>
<evidence type="ECO:0000313" key="3">
    <source>
        <dbReference type="Proteomes" id="UP001056436"/>
    </source>
</evidence>
<dbReference type="EMBL" id="SDAQ01000018">
    <property type="protein sequence ID" value="KAI3555402.1"/>
    <property type="molecule type" value="Genomic_DNA"/>
</dbReference>
<feature type="region of interest" description="Disordered" evidence="1">
    <location>
        <begin position="1"/>
        <end position="22"/>
    </location>
</feature>
<comment type="caution">
    <text evidence="2">The sequence shown here is derived from an EMBL/GenBank/DDBJ whole genome shotgun (WGS) entry which is preliminary data.</text>
</comment>
<keyword evidence="3" id="KW-1185">Reference proteome</keyword>
<reference evidence="2" key="1">
    <citation type="submission" date="2019-01" db="EMBL/GenBank/DDBJ databases">
        <title>Colletotrichum abscissum LGMF1257.</title>
        <authorList>
            <person name="Baroncelli R."/>
        </authorList>
    </citation>
    <scope>NUCLEOTIDE SEQUENCE</scope>
    <source>
        <strain evidence="2">Ca142</strain>
    </source>
</reference>
<dbReference type="Proteomes" id="UP001056436">
    <property type="component" value="Unassembled WGS sequence"/>
</dbReference>
<protein>
    <submittedName>
        <fullName evidence="2">Uncharacterized protein</fullName>
    </submittedName>
</protein>
<organism evidence="2 3">
    <name type="scientific">Colletotrichum abscissum</name>
    <dbReference type="NCBI Taxonomy" id="1671311"/>
    <lineage>
        <taxon>Eukaryota</taxon>
        <taxon>Fungi</taxon>
        <taxon>Dikarya</taxon>
        <taxon>Ascomycota</taxon>
        <taxon>Pezizomycotina</taxon>
        <taxon>Sordariomycetes</taxon>
        <taxon>Hypocreomycetidae</taxon>
        <taxon>Glomerellales</taxon>
        <taxon>Glomerellaceae</taxon>
        <taxon>Colletotrichum</taxon>
        <taxon>Colletotrichum acutatum species complex</taxon>
    </lineage>
</organism>
<evidence type="ECO:0000313" key="2">
    <source>
        <dbReference type="EMBL" id="KAI3555402.1"/>
    </source>
</evidence>
<proteinExistence type="predicted"/>
<name>A0A9P9XLH2_9PEZI</name>
<accession>A0A9P9XLH2</accession>
<evidence type="ECO:0000256" key="1">
    <source>
        <dbReference type="SAM" id="MobiDB-lite"/>
    </source>
</evidence>